<organism evidence="3 4">
    <name type="scientific">Paramuricea clavata</name>
    <name type="common">Red gorgonian</name>
    <name type="synonym">Violescent sea-whip</name>
    <dbReference type="NCBI Taxonomy" id="317549"/>
    <lineage>
        <taxon>Eukaryota</taxon>
        <taxon>Metazoa</taxon>
        <taxon>Cnidaria</taxon>
        <taxon>Anthozoa</taxon>
        <taxon>Octocorallia</taxon>
        <taxon>Malacalcyonacea</taxon>
        <taxon>Plexauridae</taxon>
        <taxon>Paramuricea</taxon>
    </lineage>
</organism>
<protein>
    <submittedName>
        <fullName evidence="3">Dispatched homolog 3-like</fullName>
    </submittedName>
</protein>
<proteinExistence type="predicted"/>
<dbReference type="Pfam" id="PF00040">
    <property type="entry name" value="fn2"/>
    <property type="match status" value="1"/>
</dbReference>
<dbReference type="Gene3D" id="1.20.1640.10">
    <property type="entry name" value="Multidrug efflux transporter AcrB transmembrane domain"/>
    <property type="match status" value="1"/>
</dbReference>
<dbReference type="PANTHER" id="PTHR46687:SF1">
    <property type="entry name" value="PROTEIN DISPATCHED HOMOLOG 3"/>
    <property type="match status" value="1"/>
</dbReference>
<dbReference type="InterPro" id="IPR036943">
    <property type="entry name" value="FN_type2_sf"/>
</dbReference>
<dbReference type="Proteomes" id="UP001152795">
    <property type="component" value="Unassembled WGS sequence"/>
</dbReference>
<evidence type="ECO:0000313" key="3">
    <source>
        <dbReference type="EMBL" id="CAB3979436.1"/>
    </source>
</evidence>
<accession>A0A6S7FUE8</accession>
<sequence length="533" mass="58688">MTGECCYIPFKHERKWRYGCLIDKATGKPWCSLTPYNKDGVKEECNKTVANRCAVRTETPNKTCCSFPFVYDTTEYYTCIKPVPGQEAADQDASYCGIQPLVHSSQDLVRCIFTSDTKPTIPPLCRKNECKPVKAPPNEATALVYVVFGVKGIDKTSVDLRHVLKETQGKVVYDKVFSKDVSCETERMINTACRICKTFSENTKLVRPGGAECFPESVRRALDKFRDCRDLPKAKSTKIKSILAVKEDSERSYVVEWFAMAFSSTTGTLSSYSSQRKDYEKWETQLQDILSQNDVPESLKNGFQTSETWVKMYSGIIVVDSAVYGIVVSLLLCLGAVIIFTGHALLFMILFMTILGVLLKVIAIFYLTGWQLGGVEAISLSILVGTSVDYCFHLVEAYILAGEAVDPTVDKMAARQWRAKAAMSHIGMSIFSSAITTILAAIPLCLTQIQLFAKFGLIVTINTAISLLYTVTVTMAMLSIFGPARFRASVLACLIGLAVVGGIMGLGYLVLYLASTKGGYCIESPSGTPLLDC</sequence>
<evidence type="ECO:0000313" key="4">
    <source>
        <dbReference type="Proteomes" id="UP001152795"/>
    </source>
</evidence>
<dbReference type="AlphaFoldDB" id="A0A6S7FUE8"/>
<evidence type="ECO:0000256" key="1">
    <source>
        <dbReference type="ARBA" id="ARBA00022737"/>
    </source>
</evidence>
<dbReference type="InterPro" id="IPR000731">
    <property type="entry name" value="SSD"/>
</dbReference>
<dbReference type="GO" id="GO:0005737">
    <property type="term" value="C:cytoplasm"/>
    <property type="evidence" value="ECO:0007669"/>
    <property type="project" value="TreeGrafter"/>
</dbReference>
<dbReference type="SUPFAM" id="SSF82866">
    <property type="entry name" value="Multidrug efflux transporter AcrB transmembrane domain"/>
    <property type="match status" value="1"/>
</dbReference>
<dbReference type="InterPro" id="IPR013806">
    <property type="entry name" value="Kringle-like"/>
</dbReference>
<dbReference type="PROSITE" id="PS50156">
    <property type="entry name" value="SSD"/>
    <property type="match status" value="1"/>
</dbReference>
<evidence type="ECO:0000256" key="2">
    <source>
        <dbReference type="ARBA" id="ARBA00023157"/>
    </source>
</evidence>
<keyword evidence="4" id="KW-1185">Reference proteome</keyword>
<dbReference type="PANTHER" id="PTHR46687">
    <property type="entry name" value="PROTEIN DISPATCHED HOMOLOG 3"/>
    <property type="match status" value="1"/>
</dbReference>
<dbReference type="OrthoDB" id="429851at2759"/>
<dbReference type="SUPFAM" id="SSF57440">
    <property type="entry name" value="Kringle-like"/>
    <property type="match status" value="1"/>
</dbReference>
<dbReference type="InterPro" id="IPR042480">
    <property type="entry name" value="DISP3"/>
</dbReference>
<gene>
    <name evidence="3" type="ORF">PACLA_8A071955</name>
</gene>
<dbReference type="EMBL" id="CACRXK020000197">
    <property type="protein sequence ID" value="CAB3979436.1"/>
    <property type="molecule type" value="Genomic_DNA"/>
</dbReference>
<dbReference type="InterPro" id="IPR000562">
    <property type="entry name" value="FN_type2_dom"/>
</dbReference>
<dbReference type="Gene3D" id="2.10.10.10">
    <property type="entry name" value="Fibronectin, type II, collagen-binding"/>
    <property type="match status" value="2"/>
</dbReference>
<comment type="caution">
    <text evidence="3">The sequence shown here is derived from an EMBL/GenBank/DDBJ whole genome shotgun (WGS) entry which is preliminary data.</text>
</comment>
<keyword evidence="2" id="KW-1015">Disulfide bond</keyword>
<keyword evidence="1" id="KW-0677">Repeat</keyword>
<name>A0A6S7FUE8_PARCT</name>
<reference evidence="3" key="1">
    <citation type="submission" date="2020-04" db="EMBL/GenBank/DDBJ databases">
        <authorList>
            <person name="Alioto T."/>
            <person name="Alioto T."/>
            <person name="Gomez Garrido J."/>
        </authorList>
    </citation>
    <scope>NUCLEOTIDE SEQUENCE</scope>
    <source>
        <strain evidence="3">A484AB</strain>
    </source>
</reference>